<dbReference type="SUPFAM" id="SSF82866">
    <property type="entry name" value="Multidrug efflux transporter AcrB transmembrane domain"/>
    <property type="match status" value="1"/>
</dbReference>
<dbReference type="PANTHER" id="PTHR32063:SF16">
    <property type="entry name" value="CATION EFFLUX SYSTEM (ACRB_ACRD_ACRF FAMILY)"/>
    <property type="match status" value="1"/>
</dbReference>
<dbReference type="Gene3D" id="1.20.1640.10">
    <property type="entry name" value="Multidrug efflux transporter AcrB transmembrane domain"/>
    <property type="match status" value="2"/>
</dbReference>
<proteinExistence type="predicted"/>
<dbReference type="GO" id="GO:0005886">
    <property type="term" value="C:plasma membrane"/>
    <property type="evidence" value="ECO:0007669"/>
    <property type="project" value="TreeGrafter"/>
</dbReference>
<dbReference type="Gene3D" id="3.30.2090.10">
    <property type="entry name" value="Multidrug efflux transporter AcrB TolC docking domain, DN and DC subdomains"/>
    <property type="match status" value="1"/>
</dbReference>
<evidence type="ECO:0000256" key="1">
    <source>
        <dbReference type="SAM" id="Phobius"/>
    </source>
</evidence>
<dbReference type="PRINTS" id="PR00702">
    <property type="entry name" value="ACRIFLAVINRP"/>
</dbReference>
<name>A0A090TM77_9VIBR</name>
<protein>
    <submittedName>
        <fullName evidence="2">Acriflavin resistance protein</fullName>
    </submittedName>
</protein>
<dbReference type="SUPFAM" id="SSF82714">
    <property type="entry name" value="Multidrug efflux transporter AcrB TolC docking domain, DN and DC subdomains"/>
    <property type="match status" value="1"/>
</dbReference>
<dbReference type="SUPFAM" id="SSF82693">
    <property type="entry name" value="Multidrug efflux transporter AcrB pore domain, PN1, PN2, PC1 and PC2 subdomains"/>
    <property type="match status" value="1"/>
</dbReference>
<keyword evidence="1" id="KW-0472">Membrane</keyword>
<feature type="transmembrane region" description="Helical" evidence="1">
    <location>
        <begin position="338"/>
        <end position="356"/>
    </location>
</feature>
<feature type="transmembrane region" description="Helical" evidence="1">
    <location>
        <begin position="198"/>
        <end position="218"/>
    </location>
</feature>
<evidence type="ECO:0000313" key="2">
    <source>
        <dbReference type="EMBL" id="GAL32382.1"/>
    </source>
</evidence>
<accession>A0A090TM77</accession>
<gene>
    <name evidence="2" type="ORF">JCM19240_5813</name>
</gene>
<comment type="caution">
    <text evidence="2">The sequence shown here is derived from an EMBL/GenBank/DDBJ whole genome shotgun (WGS) entry which is preliminary data.</text>
</comment>
<reference evidence="2 3" key="2">
    <citation type="submission" date="2014-09" db="EMBL/GenBank/DDBJ databases">
        <authorList>
            <consortium name="NBRP consortium"/>
            <person name="Sawabe T."/>
            <person name="Meirelles P."/>
            <person name="Nakanishi M."/>
            <person name="Sayaka M."/>
            <person name="Hattori M."/>
            <person name="Ohkuma M."/>
        </authorList>
    </citation>
    <scope>NUCLEOTIDE SEQUENCE [LARGE SCALE GENOMIC DNA]</scope>
    <source>
        <strain evidence="2 3">JCM 19240</strain>
    </source>
</reference>
<feature type="transmembrane region" description="Helical" evidence="1">
    <location>
        <begin position="239"/>
        <end position="263"/>
    </location>
</feature>
<dbReference type="InterPro" id="IPR027463">
    <property type="entry name" value="AcrB_DN_DC_subdom"/>
</dbReference>
<keyword evidence="1" id="KW-0812">Transmembrane</keyword>
<dbReference type="EMBL" id="BBMT01000001">
    <property type="protein sequence ID" value="GAL32382.1"/>
    <property type="molecule type" value="Genomic_DNA"/>
</dbReference>
<dbReference type="PANTHER" id="PTHR32063">
    <property type="match status" value="1"/>
</dbReference>
<feature type="transmembrane region" description="Helical" evidence="1">
    <location>
        <begin position="170"/>
        <end position="192"/>
    </location>
</feature>
<keyword evidence="3" id="KW-1185">Reference proteome</keyword>
<dbReference type="InterPro" id="IPR001036">
    <property type="entry name" value="Acrflvin-R"/>
</dbReference>
<feature type="transmembrane region" description="Helical" evidence="1">
    <location>
        <begin position="275"/>
        <end position="298"/>
    </location>
</feature>
<evidence type="ECO:0000313" key="3">
    <source>
        <dbReference type="Proteomes" id="UP000029224"/>
    </source>
</evidence>
<reference evidence="2 3" key="1">
    <citation type="submission" date="2014-09" db="EMBL/GenBank/DDBJ databases">
        <title>Vibrio maritimus JCM 19240. (C210) whole genome shotgun sequence.</title>
        <authorList>
            <person name="Sawabe T."/>
            <person name="Meirelles P."/>
            <person name="Nakanishi M."/>
            <person name="Sayaka M."/>
            <person name="Hattori M."/>
            <person name="Ohkuma M."/>
        </authorList>
    </citation>
    <scope>NUCLEOTIDE SEQUENCE [LARGE SCALE GENOMIC DNA]</scope>
    <source>
        <strain evidence="2 3">JCM 19240</strain>
    </source>
</reference>
<dbReference type="GO" id="GO:0042910">
    <property type="term" value="F:xenobiotic transmembrane transporter activity"/>
    <property type="evidence" value="ECO:0007669"/>
    <property type="project" value="TreeGrafter"/>
</dbReference>
<organism evidence="2 3">
    <name type="scientific">Vibrio maritimus</name>
    <dbReference type="NCBI Taxonomy" id="990268"/>
    <lineage>
        <taxon>Bacteria</taxon>
        <taxon>Pseudomonadati</taxon>
        <taxon>Pseudomonadota</taxon>
        <taxon>Gammaproteobacteria</taxon>
        <taxon>Vibrionales</taxon>
        <taxon>Vibrionaceae</taxon>
        <taxon>Vibrio</taxon>
    </lineage>
</organism>
<dbReference type="Gene3D" id="3.30.70.1320">
    <property type="entry name" value="Multidrug efflux transporter AcrB pore domain like"/>
    <property type="match status" value="1"/>
</dbReference>
<dbReference type="Proteomes" id="UP000029224">
    <property type="component" value="Unassembled WGS sequence"/>
</dbReference>
<dbReference type="AlphaFoldDB" id="A0A090TM77"/>
<keyword evidence="1" id="KW-1133">Transmembrane helix</keyword>
<dbReference type="Gene3D" id="3.30.70.1430">
    <property type="entry name" value="Multidrug efflux transporter AcrB pore domain"/>
    <property type="match status" value="1"/>
</dbReference>
<feature type="transmembrane region" description="Helical" evidence="1">
    <location>
        <begin position="146"/>
        <end position="163"/>
    </location>
</feature>
<dbReference type="Pfam" id="PF00873">
    <property type="entry name" value="ACR_tran"/>
    <property type="match status" value="1"/>
</dbReference>
<sequence length="422" mass="45710">MSGYGITIDSLNQMLPDANSASPMLSLTQDNQSIPLQIGEFLTNVDEVKQLVVGLHNGQPVYLADIANIQLGTDTPTQVVWTSDKSDIKPAVTIAIAKKSGENAVDVAKAVDERLGQLESTLIPDNIQVDVTRDYGQTAADKANTLIGKLAFATGAVVLLVLVTMGVREAVVVGVAVIITLLLTLFASWAWGFTLNRVSLFALIFSIGILVDDAIVVVENIHRHMVKGKQKLVELIPGAVDEVGGPTILATLTVIAALLPMAFVSGLMGPYMSPIPINASMGMLISLIIAFVLTPWLARILLKEGNAHEEAVSSKQSAFFKKVMSPFVVSRVQKRNRLLLGIGVLVAIAVSMWLPVQQLVVMKMLPFDNKSEFQVILDMPEGNSLERTQRVLFELSDALNDVEEVSDYQIYAVLQHQLTLMV</sequence>